<dbReference type="InterPro" id="IPR036249">
    <property type="entry name" value="Thioredoxin-like_sf"/>
</dbReference>
<dbReference type="Pfam" id="PF05768">
    <property type="entry name" value="Glrx-like"/>
    <property type="match status" value="1"/>
</dbReference>
<proteinExistence type="predicted"/>
<protein>
    <recommendedName>
        <fullName evidence="3">Glutaredoxin family protein</fullName>
    </recommendedName>
</protein>
<dbReference type="SUPFAM" id="SSF52833">
    <property type="entry name" value="Thioredoxin-like"/>
    <property type="match status" value="1"/>
</dbReference>
<dbReference type="InterPro" id="IPR052565">
    <property type="entry name" value="Glutaredoxin-like_YDR286C"/>
</dbReference>
<reference evidence="1" key="1">
    <citation type="submission" date="2020-10" db="EMBL/GenBank/DDBJ databases">
        <title>Sequencing the genomes of 1000 actinobacteria strains.</title>
        <authorList>
            <person name="Klenk H.-P."/>
        </authorList>
    </citation>
    <scope>NUCLEOTIDE SEQUENCE</scope>
    <source>
        <strain evidence="1">DSM 46832</strain>
    </source>
</reference>
<dbReference type="InterPro" id="IPR008554">
    <property type="entry name" value="Glutaredoxin-like"/>
</dbReference>
<sequence>MVTSEPRLTLITRPGCHLCEVAKEAVDRVVAVTGDRWTEVDVTGDLDLEREYGDRLPVVLLDGREHGYWRVEEDRLLRDLTAVRD</sequence>
<dbReference type="Proteomes" id="UP000649753">
    <property type="component" value="Unassembled WGS sequence"/>
</dbReference>
<dbReference type="AlphaFoldDB" id="A0A927M358"/>
<dbReference type="PANTHER" id="PTHR33558">
    <property type="entry name" value="GLUTAREDOXIN-LIKE PROTEIN C5ORF63 HOMOLOG"/>
    <property type="match status" value="1"/>
</dbReference>
<evidence type="ECO:0000313" key="1">
    <source>
        <dbReference type="EMBL" id="MBE1486799.1"/>
    </source>
</evidence>
<evidence type="ECO:0000313" key="2">
    <source>
        <dbReference type="Proteomes" id="UP000649753"/>
    </source>
</evidence>
<evidence type="ECO:0008006" key="3">
    <source>
        <dbReference type="Google" id="ProtNLM"/>
    </source>
</evidence>
<gene>
    <name evidence="1" type="ORF">H4W31_002437</name>
</gene>
<comment type="caution">
    <text evidence="1">The sequence shown here is derived from an EMBL/GenBank/DDBJ whole genome shotgun (WGS) entry which is preliminary data.</text>
</comment>
<organism evidence="1 2">
    <name type="scientific">Plantactinospora soyae</name>
    <dbReference type="NCBI Taxonomy" id="1544732"/>
    <lineage>
        <taxon>Bacteria</taxon>
        <taxon>Bacillati</taxon>
        <taxon>Actinomycetota</taxon>
        <taxon>Actinomycetes</taxon>
        <taxon>Micromonosporales</taxon>
        <taxon>Micromonosporaceae</taxon>
        <taxon>Plantactinospora</taxon>
    </lineage>
</organism>
<dbReference type="EMBL" id="JADBEB010000001">
    <property type="protein sequence ID" value="MBE1486799.1"/>
    <property type="molecule type" value="Genomic_DNA"/>
</dbReference>
<accession>A0A927M358</accession>
<keyword evidence="2" id="KW-1185">Reference proteome</keyword>
<name>A0A927M358_9ACTN</name>
<dbReference type="Gene3D" id="3.40.30.10">
    <property type="entry name" value="Glutaredoxin"/>
    <property type="match status" value="1"/>
</dbReference>
<dbReference type="PANTHER" id="PTHR33558:SF1">
    <property type="entry name" value="GLUTAREDOXIN-LIKE PROTEIN C5ORF63 HOMOLOG"/>
    <property type="match status" value="1"/>
</dbReference>